<dbReference type="InterPro" id="IPR017551">
    <property type="entry name" value="TriPribosyl-deP-CoA_syn_CitG"/>
</dbReference>
<proteinExistence type="inferred from homology"/>
<dbReference type="EMBL" id="DWYS01000125">
    <property type="protein sequence ID" value="HJB08287.1"/>
    <property type="molecule type" value="Genomic_DNA"/>
</dbReference>
<organism evidence="6 7">
    <name type="scientific">Candidatus Enterocloster faecavium</name>
    <dbReference type="NCBI Taxonomy" id="2838560"/>
    <lineage>
        <taxon>Bacteria</taxon>
        <taxon>Bacillati</taxon>
        <taxon>Bacillota</taxon>
        <taxon>Clostridia</taxon>
        <taxon>Lachnospirales</taxon>
        <taxon>Lachnospiraceae</taxon>
        <taxon>Enterocloster</taxon>
    </lineage>
</organism>
<dbReference type="AlphaFoldDB" id="A0A9D2RMW0"/>
<dbReference type="PANTHER" id="PTHR30201">
    <property type="entry name" value="TRIPHOSPHORIBOSYL-DEPHOSPHO-COA SYNTHASE"/>
    <property type="match status" value="1"/>
</dbReference>
<evidence type="ECO:0000256" key="3">
    <source>
        <dbReference type="ARBA" id="ARBA00022741"/>
    </source>
</evidence>
<keyword evidence="3 5" id="KW-0547">Nucleotide-binding</keyword>
<keyword evidence="4 5" id="KW-0067">ATP-binding</keyword>
<evidence type="ECO:0000256" key="1">
    <source>
        <dbReference type="ARBA" id="ARBA00001210"/>
    </source>
</evidence>
<evidence type="ECO:0000313" key="7">
    <source>
        <dbReference type="Proteomes" id="UP000886804"/>
    </source>
</evidence>
<dbReference type="GO" id="GO:0051191">
    <property type="term" value="P:prosthetic group biosynthetic process"/>
    <property type="evidence" value="ECO:0007669"/>
    <property type="project" value="TreeGrafter"/>
</dbReference>
<dbReference type="HAMAP" id="MF_00397">
    <property type="entry name" value="CitG"/>
    <property type="match status" value="1"/>
</dbReference>
<evidence type="ECO:0000256" key="2">
    <source>
        <dbReference type="ARBA" id="ARBA00022679"/>
    </source>
</evidence>
<comment type="caution">
    <text evidence="6">The sequence shown here is derived from an EMBL/GenBank/DDBJ whole genome shotgun (WGS) entry which is preliminary data.</text>
</comment>
<evidence type="ECO:0000256" key="4">
    <source>
        <dbReference type="ARBA" id="ARBA00022840"/>
    </source>
</evidence>
<reference evidence="6" key="1">
    <citation type="journal article" date="2021" name="PeerJ">
        <title>Extensive microbial diversity within the chicken gut microbiome revealed by metagenomics and culture.</title>
        <authorList>
            <person name="Gilroy R."/>
            <person name="Ravi A."/>
            <person name="Getino M."/>
            <person name="Pursley I."/>
            <person name="Horton D.L."/>
            <person name="Alikhan N.F."/>
            <person name="Baker D."/>
            <person name="Gharbi K."/>
            <person name="Hall N."/>
            <person name="Watson M."/>
            <person name="Adriaenssens E.M."/>
            <person name="Foster-Nyarko E."/>
            <person name="Jarju S."/>
            <person name="Secka A."/>
            <person name="Antonio M."/>
            <person name="Oren A."/>
            <person name="Chaudhuri R.R."/>
            <person name="La Ragione R."/>
            <person name="Hildebrand F."/>
            <person name="Pallen M.J."/>
        </authorList>
    </citation>
    <scope>NUCLEOTIDE SEQUENCE</scope>
    <source>
        <strain evidence="6">CHK188-4685</strain>
    </source>
</reference>
<dbReference type="Gene3D" id="1.10.4200.10">
    <property type="entry name" value="Triphosphoribosyl-dephospho-CoA protein"/>
    <property type="match status" value="1"/>
</dbReference>
<dbReference type="GO" id="GO:0046917">
    <property type="term" value="F:triphosphoribosyl-dephospho-CoA synthase activity"/>
    <property type="evidence" value="ECO:0007669"/>
    <property type="project" value="UniProtKB-UniRule"/>
</dbReference>
<accession>A0A9D2RMW0</accession>
<keyword evidence="2 5" id="KW-0808">Transferase</keyword>
<evidence type="ECO:0000313" key="6">
    <source>
        <dbReference type="EMBL" id="HJB08287.1"/>
    </source>
</evidence>
<dbReference type="Pfam" id="PF01874">
    <property type="entry name" value="CitG"/>
    <property type="match status" value="1"/>
</dbReference>
<evidence type="ECO:0000256" key="5">
    <source>
        <dbReference type="HAMAP-Rule" id="MF_00397"/>
    </source>
</evidence>
<dbReference type="EC" id="2.4.2.52" evidence="5"/>
<dbReference type="InterPro" id="IPR002736">
    <property type="entry name" value="CitG"/>
</dbReference>
<dbReference type="GO" id="GO:0005524">
    <property type="term" value="F:ATP binding"/>
    <property type="evidence" value="ECO:0007669"/>
    <property type="project" value="UniProtKB-KW"/>
</dbReference>
<dbReference type="PANTHER" id="PTHR30201:SF2">
    <property type="entry name" value="2-(5''-TRIPHOSPHORIBOSYL)-3'-DEPHOSPHOCOENZYME-A SYNTHASE"/>
    <property type="match status" value="1"/>
</dbReference>
<comment type="similarity">
    <text evidence="5">Belongs to the CitG/MdcB family.</text>
</comment>
<name>A0A9D2RMW0_9FIRM</name>
<comment type="catalytic activity">
    <reaction evidence="1 5">
        <text>3'-dephospho-CoA + ATP = 2'-(5''-triphospho-alpha-D-ribosyl)-3'-dephospho-CoA + adenine</text>
        <dbReference type="Rhea" id="RHEA:15117"/>
        <dbReference type="ChEBI" id="CHEBI:16708"/>
        <dbReference type="ChEBI" id="CHEBI:30616"/>
        <dbReference type="ChEBI" id="CHEBI:57328"/>
        <dbReference type="ChEBI" id="CHEBI:61378"/>
        <dbReference type="EC" id="2.4.2.52"/>
    </reaction>
</comment>
<sequence length="317" mass="35381">MIQDFSHVNPDERIRIFFTLIEESVRYGLLEEVRTTPKPGLVDLRDSGAHRDMCYETFVASTDAIAPYIVEMARTGFLIGQKGDSPGLEAVFPAIRPVGVKAEQAMFRATGGVNTHKGMIFSLGIIAAVTGFFCAPCLSSWDFPVLEEPKKLLSLCGQAVTPFLRQDFEGMRGRPPKTHGEKLFARYGIRGIRGEAMDGFPALAFCALPAMKKARSTQPDANSANLYVLLTLMSSVDDTNILTRSDPETLSYVKEQSRRFLERHPLFGPQALKELEEMNQDFIRRNLSPGGCADLLAISLFFFRLEEEIRNIRFSLS</sequence>
<gene>
    <name evidence="5" type="primary">citG</name>
    <name evidence="6" type="ORF">H9716_10580</name>
</gene>
<dbReference type="Proteomes" id="UP000886804">
    <property type="component" value="Unassembled WGS sequence"/>
</dbReference>
<keyword evidence="6" id="KW-0328">Glycosyltransferase</keyword>
<reference evidence="6" key="2">
    <citation type="submission" date="2021-04" db="EMBL/GenBank/DDBJ databases">
        <authorList>
            <person name="Gilroy R."/>
        </authorList>
    </citation>
    <scope>NUCLEOTIDE SEQUENCE</scope>
    <source>
        <strain evidence="6">CHK188-4685</strain>
    </source>
</reference>
<protein>
    <recommendedName>
        <fullName evidence="5">Probable 2-(5''-triphosphoribosyl)-3'-dephosphocoenzyme-A synthase</fullName>
        <shortName evidence="5">2-(5''-triphosphoribosyl)-3'-dephospho-CoA synthase</shortName>
        <ecNumber evidence="5">2.4.2.52</ecNumber>
    </recommendedName>
</protein>
<dbReference type="GO" id="GO:0016757">
    <property type="term" value="F:glycosyltransferase activity"/>
    <property type="evidence" value="ECO:0007669"/>
    <property type="project" value="UniProtKB-KW"/>
</dbReference>